<gene>
    <name evidence="2" type="ORF">Tco_0874600</name>
</gene>
<reference evidence="2" key="2">
    <citation type="submission" date="2022-01" db="EMBL/GenBank/DDBJ databases">
        <authorList>
            <person name="Yamashiro T."/>
            <person name="Shiraishi A."/>
            <person name="Satake H."/>
            <person name="Nakayama K."/>
        </authorList>
    </citation>
    <scope>NUCLEOTIDE SEQUENCE</scope>
</reference>
<dbReference type="EMBL" id="BQNB010013432">
    <property type="protein sequence ID" value="GJT15894.1"/>
    <property type="molecule type" value="Genomic_DNA"/>
</dbReference>
<dbReference type="Proteomes" id="UP001151760">
    <property type="component" value="Unassembled WGS sequence"/>
</dbReference>
<keyword evidence="3" id="KW-1185">Reference proteome</keyword>
<evidence type="ECO:0000313" key="3">
    <source>
        <dbReference type="Proteomes" id="UP001151760"/>
    </source>
</evidence>
<protein>
    <submittedName>
        <fullName evidence="2">Uncharacterized protein</fullName>
    </submittedName>
</protein>
<name>A0ABQ5BSQ4_9ASTR</name>
<sequence length="203" mass="22138">MHVQFSENTPNILGSGPNWLFDIDALTKSMNHKPVVAGYQSNGSTGTKACDNVGKARMETIHGKDYILLPLSIQDPPFSSSSKDSPDAGFKPSGEEQKKDTEDPGNEDSEVPSIEEPRVNQEKDASVNSTNTINTVSPTVNTVVIEDNAIDENIVYVCEDDPNMPELEEIVYSDDDEDVGAEANINNLDIHIPVSPILTTRIH</sequence>
<reference evidence="2" key="1">
    <citation type="journal article" date="2022" name="Int. J. Mol. Sci.">
        <title>Draft Genome of Tanacetum Coccineum: Genomic Comparison of Closely Related Tanacetum-Family Plants.</title>
        <authorList>
            <person name="Yamashiro T."/>
            <person name="Shiraishi A."/>
            <person name="Nakayama K."/>
            <person name="Satake H."/>
        </authorList>
    </citation>
    <scope>NUCLEOTIDE SEQUENCE</scope>
</reference>
<organism evidence="2 3">
    <name type="scientific">Tanacetum coccineum</name>
    <dbReference type="NCBI Taxonomy" id="301880"/>
    <lineage>
        <taxon>Eukaryota</taxon>
        <taxon>Viridiplantae</taxon>
        <taxon>Streptophyta</taxon>
        <taxon>Embryophyta</taxon>
        <taxon>Tracheophyta</taxon>
        <taxon>Spermatophyta</taxon>
        <taxon>Magnoliopsida</taxon>
        <taxon>eudicotyledons</taxon>
        <taxon>Gunneridae</taxon>
        <taxon>Pentapetalae</taxon>
        <taxon>asterids</taxon>
        <taxon>campanulids</taxon>
        <taxon>Asterales</taxon>
        <taxon>Asteraceae</taxon>
        <taxon>Asteroideae</taxon>
        <taxon>Anthemideae</taxon>
        <taxon>Anthemidinae</taxon>
        <taxon>Tanacetum</taxon>
    </lineage>
</organism>
<proteinExistence type="predicted"/>
<comment type="caution">
    <text evidence="2">The sequence shown here is derived from an EMBL/GenBank/DDBJ whole genome shotgun (WGS) entry which is preliminary data.</text>
</comment>
<feature type="region of interest" description="Disordered" evidence="1">
    <location>
        <begin position="75"/>
        <end position="134"/>
    </location>
</feature>
<accession>A0ABQ5BSQ4</accession>
<feature type="compositionally biased region" description="Basic and acidic residues" evidence="1">
    <location>
        <begin position="115"/>
        <end position="125"/>
    </location>
</feature>
<evidence type="ECO:0000256" key="1">
    <source>
        <dbReference type="SAM" id="MobiDB-lite"/>
    </source>
</evidence>
<evidence type="ECO:0000313" key="2">
    <source>
        <dbReference type="EMBL" id="GJT15894.1"/>
    </source>
</evidence>
<feature type="compositionally biased region" description="Basic and acidic residues" evidence="1">
    <location>
        <begin position="93"/>
        <end position="102"/>
    </location>
</feature>